<dbReference type="Proteomes" id="UP000215596">
    <property type="component" value="Unassembled WGS sequence"/>
</dbReference>
<gene>
    <name evidence="1" type="ORF">CHH67_12085</name>
</gene>
<evidence type="ECO:0000313" key="2">
    <source>
        <dbReference type="Proteomes" id="UP000215596"/>
    </source>
</evidence>
<organism evidence="1 2">
    <name type="scientific">Paenibacillus campinasensis</name>
    <dbReference type="NCBI Taxonomy" id="66347"/>
    <lineage>
        <taxon>Bacteria</taxon>
        <taxon>Bacillati</taxon>
        <taxon>Bacillota</taxon>
        <taxon>Bacilli</taxon>
        <taxon>Bacillales</taxon>
        <taxon>Paenibacillaceae</taxon>
        <taxon>Paenibacillus</taxon>
    </lineage>
</organism>
<dbReference type="AlphaFoldDB" id="A0A268ETA3"/>
<sequence length="148" mass="16742">MNGFRIAAKQGHIEIQLEEVYGFPEATSHFGGYDAKASVEIKSGKYSVKGEMYVTTGEISLFYDQLKACYQRLGGEVEFTNYDVSLEMKLTFNAQGQVLITGRFKERPDQDNELLFEMESDQSYMISALEDMEQIVRQYGGMEGKRGG</sequence>
<name>A0A268ETA3_9BACL</name>
<dbReference type="RefSeq" id="WP_095265446.1">
    <property type="nucleotide sequence ID" value="NZ_NPBY01000038.1"/>
</dbReference>
<comment type="caution">
    <text evidence="1">The sequence shown here is derived from an EMBL/GenBank/DDBJ whole genome shotgun (WGS) entry which is preliminary data.</text>
</comment>
<dbReference type="InterPro" id="IPR056510">
    <property type="entry name" value="WapI"/>
</dbReference>
<dbReference type="EMBL" id="NPBY01000038">
    <property type="protein sequence ID" value="PAD76363.1"/>
    <property type="molecule type" value="Genomic_DNA"/>
</dbReference>
<accession>A0A268ETA3</accession>
<evidence type="ECO:0000313" key="1">
    <source>
        <dbReference type="EMBL" id="PAD76363.1"/>
    </source>
</evidence>
<proteinExistence type="predicted"/>
<protein>
    <submittedName>
        <fullName evidence="1">Uncharacterized protein</fullName>
    </submittedName>
</protein>
<reference evidence="1 2" key="1">
    <citation type="submission" date="2017-07" db="EMBL/GenBank/DDBJ databases">
        <title>Isolation and whole genome analysis of endospore-forming bacteria from heroin.</title>
        <authorList>
            <person name="Kalinowski J."/>
            <person name="Ahrens B."/>
            <person name="Al-Dilaimi A."/>
            <person name="Winkler A."/>
            <person name="Wibberg D."/>
            <person name="Schleenbecker U."/>
            <person name="Ruckert C."/>
            <person name="Wolfel R."/>
            <person name="Grass G."/>
        </authorList>
    </citation>
    <scope>NUCLEOTIDE SEQUENCE [LARGE SCALE GENOMIC DNA]</scope>
    <source>
        <strain evidence="1 2">7537-G1</strain>
    </source>
</reference>
<dbReference type="Pfam" id="PF24716">
    <property type="entry name" value="WapI"/>
    <property type="match status" value="1"/>
</dbReference>
<dbReference type="OrthoDB" id="885691at2"/>